<feature type="region of interest" description="Disordered" evidence="6">
    <location>
        <begin position="47"/>
        <end position="72"/>
    </location>
</feature>
<gene>
    <name evidence="7" type="ORF">HaLaN_14484</name>
</gene>
<accession>A0A699Z5F6</accession>
<keyword evidence="3" id="KW-0812">Transmembrane</keyword>
<sequence length="348" mass="33531">MVNPTIRWLYDTDHPLSPSTLTAIRTVWAAGALAVAIACSNNRSLPAASPSLPDQAPQSEHQGAAGGAAGTSQPAARAASQAELPLLARTVNNVVVAGVELGTYNFLGTSLQAVGLQLTSATRAGFLVQLTAVLVPLLSALAGVPISPRIWAAALMALAGTCLVALDGAKPTITADSTSLAAASEMPTTSASSSSSSSGLAAVVAPSSAAVAQQQLLDPSGTITSATSVIHSSGSSGSGGAGAAMEAHSPGVDSSLLTPHLTPAAWPLTSALGGDLGAGSLTHLLPPPAGLLDSAADMGGAGLAASLLAGSLAQATTDLTAAGTSGLEGGSALGATLTQAVVTVAGSV</sequence>
<dbReference type="AlphaFoldDB" id="A0A699Z5F6"/>
<keyword evidence="5" id="KW-0472">Membrane</keyword>
<comment type="subcellular location">
    <subcellularLocation>
        <location evidence="1">Cell membrane</location>
        <topology evidence="1">Multi-pass membrane protein</topology>
    </subcellularLocation>
</comment>
<evidence type="ECO:0000256" key="4">
    <source>
        <dbReference type="ARBA" id="ARBA00022989"/>
    </source>
</evidence>
<feature type="region of interest" description="Disordered" evidence="6">
    <location>
        <begin position="228"/>
        <end position="256"/>
    </location>
</feature>
<dbReference type="PANTHER" id="PTHR42920:SF23">
    <property type="entry name" value="EAMA DOMAIN-CONTAINING PROTEIN"/>
    <property type="match status" value="1"/>
</dbReference>
<proteinExistence type="predicted"/>
<dbReference type="EMBL" id="BLLF01001200">
    <property type="protein sequence ID" value="GFH17783.1"/>
    <property type="molecule type" value="Genomic_DNA"/>
</dbReference>
<keyword evidence="4" id="KW-1133">Transmembrane helix</keyword>
<dbReference type="InterPro" id="IPR037185">
    <property type="entry name" value="EmrE-like"/>
</dbReference>
<evidence type="ECO:0000256" key="2">
    <source>
        <dbReference type="ARBA" id="ARBA00022475"/>
    </source>
</evidence>
<evidence type="ECO:0000256" key="1">
    <source>
        <dbReference type="ARBA" id="ARBA00004651"/>
    </source>
</evidence>
<evidence type="ECO:0000256" key="3">
    <source>
        <dbReference type="ARBA" id="ARBA00022692"/>
    </source>
</evidence>
<dbReference type="SUPFAM" id="SSF103481">
    <property type="entry name" value="Multidrug resistance efflux transporter EmrE"/>
    <property type="match status" value="1"/>
</dbReference>
<organism evidence="7 8">
    <name type="scientific">Haematococcus lacustris</name>
    <name type="common">Green alga</name>
    <name type="synonym">Haematococcus pluvialis</name>
    <dbReference type="NCBI Taxonomy" id="44745"/>
    <lineage>
        <taxon>Eukaryota</taxon>
        <taxon>Viridiplantae</taxon>
        <taxon>Chlorophyta</taxon>
        <taxon>core chlorophytes</taxon>
        <taxon>Chlorophyceae</taxon>
        <taxon>CS clade</taxon>
        <taxon>Chlamydomonadales</taxon>
        <taxon>Haematococcaceae</taxon>
        <taxon>Haematococcus</taxon>
    </lineage>
</organism>
<dbReference type="InterPro" id="IPR051258">
    <property type="entry name" value="Diverse_Substrate_Transporter"/>
</dbReference>
<evidence type="ECO:0000313" key="7">
    <source>
        <dbReference type="EMBL" id="GFH17783.1"/>
    </source>
</evidence>
<comment type="caution">
    <text evidence="7">The sequence shown here is derived from an EMBL/GenBank/DDBJ whole genome shotgun (WGS) entry which is preliminary data.</text>
</comment>
<keyword evidence="2" id="KW-1003">Cell membrane</keyword>
<evidence type="ECO:0000256" key="6">
    <source>
        <dbReference type="SAM" id="MobiDB-lite"/>
    </source>
</evidence>
<dbReference type="Proteomes" id="UP000485058">
    <property type="component" value="Unassembled WGS sequence"/>
</dbReference>
<dbReference type="PANTHER" id="PTHR42920">
    <property type="entry name" value="OS03G0707200 PROTEIN-RELATED"/>
    <property type="match status" value="1"/>
</dbReference>
<evidence type="ECO:0000256" key="5">
    <source>
        <dbReference type="ARBA" id="ARBA00023136"/>
    </source>
</evidence>
<evidence type="ECO:0000313" key="8">
    <source>
        <dbReference type="Proteomes" id="UP000485058"/>
    </source>
</evidence>
<dbReference type="GO" id="GO:0005886">
    <property type="term" value="C:plasma membrane"/>
    <property type="evidence" value="ECO:0007669"/>
    <property type="project" value="UniProtKB-SubCell"/>
</dbReference>
<protein>
    <submittedName>
        <fullName evidence="7">EamA domain-containing protein</fullName>
    </submittedName>
</protein>
<keyword evidence="8" id="KW-1185">Reference proteome</keyword>
<reference evidence="7 8" key="1">
    <citation type="submission" date="2020-02" db="EMBL/GenBank/DDBJ databases">
        <title>Draft genome sequence of Haematococcus lacustris strain NIES-144.</title>
        <authorList>
            <person name="Morimoto D."/>
            <person name="Nakagawa S."/>
            <person name="Yoshida T."/>
            <person name="Sawayama S."/>
        </authorList>
    </citation>
    <scope>NUCLEOTIDE SEQUENCE [LARGE SCALE GENOMIC DNA]</scope>
    <source>
        <strain evidence="7 8">NIES-144</strain>
    </source>
</reference>
<name>A0A699Z5F6_HAELA</name>